<feature type="domain" description="Methyltransferase" evidence="8">
    <location>
        <begin position="286"/>
        <end position="390"/>
    </location>
</feature>
<dbReference type="GO" id="GO:0042054">
    <property type="term" value="F:histone methyltransferase activity"/>
    <property type="evidence" value="ECO:0007669"/>
    <property type="project" value="TreeGrafter"/>
</dbReference>
<protein>
    <recommendedName>
        <fullName evidence="1">type I protein arginine methyltransferase</fullName>
        <ecNumber evidence="1">2.1.1.319</ecNumber>
    </recommendedName>
</protein>
<evidence type="ECO:0000256" key="1">
    <source>
        <dbReference type="ARBA" id="ARBA00011925"/>
    </source>
</evidence>
<dbReference type="AlphaFoldDB" id="A0A1Y5I980"/>
<comment type="catalytic activity">
    <reaction evidence="6">
        <text>L-arginyl-[protein] + S-adenosyl-L-methionine = N(omega)-methyl-L-arginyl-[protein] + S-adenosyl-L-homocysteine + H(+)</text>
        <dbReference type="Rhea" id="RHEA:48100"/>
        <dbReference type="Rhea" id="RHEA-COMP:10532"/>
        <dbReference type="Rhea" id="RHEA-COMP:11990"/>
        <dbReference type="ChEBI" id="CHEBI:15378"/>
        <dbReference type="ChEBI" id="CHEBI:29965"/>
        <dbReference type="ChEBI" id="CHEBI:57856"/>
        <dbReference type="ChEBI" id="CHEBI:59789"/>
        <dbReference type="ChEBI" id="CHEBI:65280"/>
    </reaction>
    <physiologicalReaction direction="left-to-right" evidence="6">
        <dbReference type="Rhea" id="RHEA:48101"/>
    </physiologicalReaction>
</comment>
<dbReference type="FunFam" id="3.40.50.150:FF:000003">
    <property type="entry name" value="Blast:Protein arginine N-methyltransferase 1"/>
    <property type="match status" value="1"/>
</dbReference>
<accession>A0A1Y5I980</accession>
<dbReference type="EC" id="2.1.1.319" evidence="1"/>
<dbReference type="InterPro" id="IPR055135">
    <property type="entry name" value="PRMT_dom"/>
</dbReference>
<dbReference type="PROSITE" id="PS51678">
    <property type="entry name" value="SAM_MT_PRMT"/>
    <property type="match status" value="1"/>
</dbReference>
<evidence type="ECO:0000256" key="4">
    <source>
        <dbReference type="ARBA" id="ARBA00022691"/>
    </source>
</evidence>
<dbReference type="GO" id="GO:0035242">
    <property type="term" value="F:protein-arginine omega-N asymmetric methyltransferase activity"/>
    <property type="evidence" value="ECO:0007669"/>
    <property type="project" value="UniProtKB-EC"/>
</dbReference>
<dbReference type="SUPFAM" id="SSF53335">
    <property type="entry name" value="S-adenosyl-L-methionine-dependent methyltransferases"/>
    <property type="match status" value="1"/>
</dbReference>
<evidence type="ECO:0000256" key="2">
    <source>
        <dbReference type="ARBA" id="ARBA00022603"/>
    </source>
</evidence>
<dbReference type="PANTHER" id="PTHR11006">
    <property type="entry name" value="PROTEIN ARGININE N-METHYLTRANSFERASE"/>
    <property type="match status" value="1"/>
</dbReference>
<dbReference type="InterPro" id="IPR029063">
    <property type="entry name" value="SAM-dependent_MTases_sf"/>
</dbReference>
<keyword evidence="3 7" id="KW-0808">Transferase</keyword>
<dbReference type="InterPro" id="IPR036236">
    <property type="entry name" value="Znf_C2H2_sf"/>
</dbReference>
<comment type="catalytic activity">
    <reaction evidence="5">
        <text>L-arginyl-[protein] + 2 S-adenosyl-L-methionine = N(omega),N(omega)-dimethyl-L-arginyl-[protein] + 2 S-adenosyl-L-homocysteine + 2 H(+)</text>
        <dbReference type="Rhea" id="RHEA:48096"/>
        <dbReference type="Rhea" id="RHEA-COMP:10532"/>
        <dbReference type="Rhea" id="RHEA-COMP:11991"/>
        <dbReference type="ChEBI" id="CHEBI:15378"/>
        <dbReference type="ChEBI" id="CHEBI:29965"/>
        <dbReference type="ChEBI" id="CHEBI:57856"/>
        <dbReference type="ChEBI" id="CHEBI:59789"/>
        <dbReference type="ChEBI" id="CHEBI:61897"/>
        <dbReference type="EC" id="2.1.1.319"/>
    </reaction>
    <physiologicalReaction direction="left-to-right" evidence="5">
        <dbReference type="Rhea" id="RHEA:48097"/>
    </physiologicalReaction>
</comment>
<dbReference type="Gene3D" id="3.40.50.150">
    <property type="entry name" value="Vaccinia Virus protein VP39"/>
    <property type="match status" value="1"/>
</dbReference>
<organism evidence="10">
    <name type="scientific">Ostreococcus tauri</name>
    <name type="common">Marine green alga</name>
    <dbReference type="NCBI Taxonomy" id="70448"/>
    <lineage>
        <taxon>Eukaryota</taxon>
        <taxon>Viridiplantae</taxon>
        <taxon>Chlorophyta</taxon>
        <taxon>Mamiellophyceae</taxon>
        <taxon>Mamiellales</taxon>
        <taxon>Bathycoccaceae</taxon>
        <taxon>Ostreococcus</taxon>
    </lineage>
</organism>
<dbReference type="CDD" id="cd02440">
    <property type="entry name" value="AdoMet_MTases"/>
    <property type="match status" value="1"/>
</dbReference>
<dbReference type="Pfam" id="PF13649">
    <property type="entry name" value="Methyltransf_25"/>
    <property type="match status" value="1"/>
</dbReference>
<dbReference type="InterPro" id="IPR025799">
    <property type="entry name" value="Arg_MeTrfase"/>
</dbReference>
<dbReference type="Proteomes" id="UP000195557">
    <property type="component" value="Unassembled WGS sequence"/>
</dbReference>
<proteinExistence type="predicted"/>
<dbReference type="InterPro" id="IPR041698">
    <property type="entry name" value="Methyltransf_25"/>
</dbReference>
<reference evidence="10" key="1">
    <citation type="submission" date="2017-04" db="EMBL/GenBank/DDBJ databases">
        <title>Population genomics of picophytoplankton unveils novel chromosome hypervariability.</title>
        <authorList>
            <consortium name="DOE Joint Genome Institute"/>
            <person name="Blanc-Mathieu R."/>
            <person name="Krasovec M."/>
            <person name="Hebrard M."/>
            <person name="Yau S."/>
            <person name="Desgranges E."/>
            <person name="Martin J."/>
            <person name="Schackwitz W."/>
            <person name="Kuo A."/>
            <person name="Salin G."/>
            <person name="Donnadieu C."/>
            <person name="Desdevises Y."/>
            <person name="Sanchez-Ferandin S."/>
            <person name="Moreau H."/>
            <person name="Rivals E."/>
            <person name="Grigoriev I.V."/>
            <person name="Grimsley N."/>
            <person name="Eyre-Walker A."/>
            <person name="Piganeau G."/>
        </authorList>
    </citation>
    <scope>NUCLEOTIDE SEQUENCE [LARGE SCALE GENOMIC DNA]</scope>
    <source>
        <strain evidence="10">RCC 1115</strain>
    </source>
</reference>
<dbReference type="GO" id="GO:0032259">
    <property type="term" value="P:methylation"/>
    <property type="evidence" value="ECO:0007669"/>
    <property type="project" value="UniProtKB-KW"/>
</dbReference>
<dbReference type="Pfam" id="PF22528">
    <property type="entry name" value="PRMT_C"/>
    <property type="match status" value="1"/>
</dbReference>
<gene>
    <name evidence="10" type="ORF">BE221DRAFT_74491</name>
</gene>
<dbReference type="SUPFAM" id="SSF57667">
    <property type="entry name" value="beta-beta-alpha zinc fingers"/>
    <property type="match status" value="1"/>
</dbReference>
<dbReference type="PANTHER" id="PTHR11006:SF89">
    <property type="entry name" value="PROTEIN ARGININE N-METHYLTRANSFERASE 3-RELATED"/>
    <property type="match status" value="1"/>
</dbReference>
<name>A0A1Y5I980_OSTTA</name>
<keyword evidence="4 7" id="KW-0949">S-adenosyl-L-methionine</keyword>
<dbReference type="eggNOG" id="KOG1499">
    <property type="taxonomic scope" value="Eukaryota"/>
</dbReference>
<evidence type="ECO:0000259" key="9">
    <source>
        <dbReference type="Pfam" id="PF22528"/>
    </source>
</evidence>
<sequence length="580" mass="63548">MTDDDASSSRSETFEDELLDERCRDLIDPETTHASATVALRTAAMAHGLDARDVAGGRRARECFYDVFKWLNYVRRTADAMRGNGAVDSSEIVRVLVEGTRARAYADDAFLTPTDAEDALLFGFEAYVDGADDDDDASEENSLLDGDGDGDDALVDVARRLREENEELRVRLFEAMSNAGMVDDASVAEVFQPVVAEGTEGSARNTVSESVTESVTASVKAMSLASGARREKESADERRKREVDEGYFDSYSYFDIHRDMIGDVARTDAYRDALEKNPSLIEGKKVLDVGCGTGILSMFAARGGASEVVGVDGAKHIADVARTNIRQNGFDETGTNQIKIVHGKLEDIEGEIPGAPFDVLVSEWMGYGLLFESMLDTVLVARDRFLKPGGAVLPDIATIHIAGFDRSATDFPFWDEPYGFKMAEISKQLLHGALKTAVVRHVDGTHITTSSARVCELDLASCSIADTEFTAEFSLEAKDGRTGEETHGIVLWFDTEFSKRFCADHPVMLSTNPDNLRTHWVQTMLHFHEAVALDCGCKITGRISMVKSAKRPRAYDISLEYRVKSGDGVVGPQRVSLYAL</sequence>
<dbReference type="EMBL" id="KZ155784">
    <property type="protein sequence ID" value="OUS46138.1"/>
    <property type="molecule type" value="Genomic_DNA"/>
</dbReference>
<keyword evidence="2 7" id="KW-0489">Methyltransferase</keyword>
<feature type="domain" description="Protein arginine N-methyltransferase" evidence="9">
    <location>
        <begin position="396"/>
        <end position="565"/>
    </location>
</feature>
<evidence type="ECO:0000256" key="7">
    <source>
        <dbReference type="PROSITE-ProRule" id="PRU01015"/>
    </source>
</evidence>
<dbReference type="Gene3D" id="2.70.160.11">
    <property type="entry name" value="Hnrnp arginine n-methyltransferase1"/>
    <property type="match status" value="1"/>
</dbReference>
<evidence type="ECO:0000313" key="10">
    <source>
        <dbReference type="EMBL" id="OUS46138.1"/>
    </source>
</evidence>
<dbReference type="GO" id="GO:0005634">
    <property type="term" value="C:nucleus"/>
    <property type="evidence" value="ECO:0007669"/>
    <property type="project" value="TreeGrafter"/>
</dbReference>
<evidence type="ECO:0000256" key="6">
    <source>
        <dbReference type="ARBA" id="ARBA00049303"/>
    </source>
</evidence>
<evidence type="ECO:0000256" key="3">
    <source>
        <dbReference type="ARBA" id="ARBA00022679"/>
    </source>
</evidence>
<evidence type="ECO:0000256" key="5">
    <source>
        <dbReference type="ARBA" id="ARBA00047384"/>
    </source>
</evidence>
<evidence type="ECO:0000259" key="8">
    <source>
        <dbReference type="Pfam" id="PF13649"/>
    </source>
</evidence>